<dbReference type="Proteomes" id="UP000789920">
    <property type="component" value="Unassembled WGS sequence"/>
</dbReference>
<gene>
    <name evidence="1" type="ORF">RPERSI_LOCUS25894</name>
</gene>
<sequence>MIERPKLSDAVIISTLDDLHIEPLVAFANEKYHILLEKPMAVTIDGCVEISNAIIKNEVVFAVGHVLRYTPHNVVVKEIIDAGYLGNIVNIQHMEPVGFWHFAHSYVRGNWRNEAQSSFSLMTKKISSFGSLMHFNSENKPKEAGDAKNCFECKIEETCPYSAKKIYIDNSFKKGVRSWPVNVVTDIV</sequence>
<proteinExistence type="predicted"/>
<evidence type="ECO:0000313" key="2">
    <source>
        <dbReference type="Proteomes" id="UP000789920"/>
    </source>
</evidence>
<dbReference type="EMBL" id="CAJVQC010086738">
    <property type="protein sequence ID" value="CAG8822813.1"/>
    <property type="molecule type" value="Genomic_DNA"/>
</dbReference>
<organism evidence="1 2">
    <name type="scientific">Racocetra persica</name>
    <dbReference type="NCBI Taxonomy" id="160502"/>
    <lineage>
        <taxon>Eukaryota</taxon>
        <taxon>Fungi</taxon>
        <taxon>Fungi incertae sedis</taxon>
        <taxon>Mucoromycota</taxon>
        <taxon>Glomeromycotina</taxon>
        <taxon>Glomeromycetes</taxon>
        <taxon>Diversisporales</taxon>
        <taxon>Gigasporaceae</taxon>
        <taxon>Racocetra</taxon>
    </lineage>
</organism>
<feature type="non-terminal residue" evidence="1">
    <location>
        <position position="188"/>
    </location>
</feature>
<evidence type="ECO:0000313" key="1">
    <source>
        <dbReference type="EMBL" id="CAG8822813.1"/>
    </source>
</evidence>
<reference evidence="1" key="1">
    <citation type="submission" date="2021-06" db="EMBL/GenBank/DDBJ databases">
        <authorList>
            <person name="Kallberg Y."/>
            <person name="Tangrot J."/>
            <person name="Rosling A."/>
        </authorList>
    </citation>
    <scope>NUCLEOTIDE SEQUENCE</scope>
    <source>
        <strain evidence="1">MA461A</strain>
    </source>
</reference>
<accession>A0ACA9S4M1</accession>
<name>A0ACA9S4M1_9GLOM</name>
<comment type="caution">
    <text evidence="1">The sequence shown here is derived from an EMBL/GenBank/DDBJ whole genome shotgun (WGS) entry which is preliminary data.</text>
</comment>
<protein>
    <submittedName>
        <fullName evidence="1">14740_t:CDS:1</fullName>
    </submittedName>
</protein>
<keyword evidence="2" id="KW-1185">Reference proteome</keyword>